<dbReference type="KEGG" id="pkb:B4V02_16695"/>
<evidence type="ECO:0000313" key="3">
    <source>
        <dbReference type="Proteomes" id="UP000214666"/>
    </source>
</evidence>
<name>A0A222WP21_9BACL</name>
<accession>A0A222WP21</accession>
<evidence type="ECO:0000313" key="2">
    <source>
        <dbReference type="EMBL" id="ASR48219.1"/>
    </source>
</evidence>
<keyword evidence="3" id="KW-1185">Reference proteome</keyword>
<dbReference type="AlphaFoldDB" id="A0A222WP21"/>
<evidence type="ECO:0000256" key="1">
    <source>
        <dbReference type="SAM" id="MobiDB-lite"/>
    </source>
</evidence>
<dbReference type="Proteomes" id="UP000214666">
    <property type="component" value="Chromosome"/>
</dbReference>
<protein>
    <submittedName>
        <fullName evidence="2">Uncharacterized protein</fullName>
    </submittedName>
</protein>
<reference evidence="2 3" key="1">
    <citation type="submission" date="2017-03" db="EMBL/GenBank/DDBJ databases">
        <title>Complete genome sequence of Paenibacillus Kribbensis producing bioflocculants.</title>
        <authorList>
            <person name="Lee H.-G."/>
            <person name="Oh H.-M."/>
        </authorList>
    </citation>
    <scope>NUCLEOTIDE SEQUENCE [LARGE SCALE GENOMIC DNA]</scope>
    <source>
        <strain evidence="2 3">AM49</strain>
    </source>
</reference>
<organism evidence="2 3">
    <name type="scientific">Paenibacillus kribbensis</name>
    <dbReference type="NCBI Taxonomy" id="172713"/>
    <lineage>
        <taxon>Bacteria</taxon>
        <taxon>Bacillati</taxon>
        <taxon>Bacillota</taxon>
        <taxon>Bacilli</taxon>
        <taxon>Bacillales</taxon>
        <taxon>Paenibacillaceae</taxon>
        <taxon>Paenibacillus</taxon>
    </lineage>
</organism>
<dbReference type="EMBL" id="CP020028">
    <property type="protein sequence ID" value="ASR48219.1"/>
    <property type="molecule type" value="Genomic_DNA"/>
</dbReference>
<feature type="compositionally biased region" description="Polar residues" evidence="1">
    <location>
        <begin position="1"/>
        <end position="17"/>
    </location>
</feature>
<sequence>MTKNPSHLNQSRAQPSRSTEHLHNSITDFHSLSQYHMKLARILQKHNQHQCCIILCDWALTSMLKALYMKENNSLFPPRFLSMTDLLHIIHTKTNPGLDVVVFIGTIQFLSSQLETPLLQNMKHKDVSRLLRRTDDILCQLSPRVIIDLSEAYQPLFFI</sequence>
<gene>
    <name evidence="2" type="ORF">B4V02_16695</name>
</gene>
<proteinExistence type="predicted"/>
<feature type="region of interest" description="Disordered" evidence="1">
    <location>
        <begin position="1"/>
        <end position="20"/>
    </location>
</feature>